<name>A0A812L9C2_9DINO</name>
<dbReference type="Proteomes" id="UP000604046">
    <property type="component" value="Unassembled WGS sequence"/>
</dbReference>
<evidence type="ECO:0000313" key="2">
    <source>
        <dbReference type="EMBL" id="CAE7242150.1"/>
    </source>
</evidence>
<reference evidence="2" key="1">
    <citation type="submission" date="2021-02" db="EMBL/GenBank/DDBJ databases">
        <authorList>
            <person name="Dougan E. K."/>
            <person name="Rhodes N."/>
            <person name="Thang M."/>
            <person name="Chan C."/>
        </authorList>
    </citation>
    <scope>NUCLEOTIDE SEQUENCE</scope>
</reference>
<keyword evidence="1" id="KW-0812">Transmembrane</keyword>
<feature type="transmembrane region" description="Helical" evidence="1">
    <location>
        <begin position="29"/>
        <end position="48"/>
    </location>
</feature>
<evidence type="ECO:0000256" key="1">
    <source>
        <dbReference type="SAM" id="Phobius"/>
    </source>
</evidence>
<keyword evidence="1" id="KW-1133">Transmembrane helix</keyword>
<proteinExistence type="predicted"/>
<keyword evidence="3" id="KW-1185">Reference proteome</keyword>
<dbReference type="OrthoDB" id="10683891at2759"/>
<dbReference type="EMBL" id="CAJNDS010000959">
    <property type="protein sequence ID" value="CAE7242150.1"/>
    <property type="molecule type" value="Genomic_DNA"/>
</dbReference>
<evidence type="ECO:0000313" key="3">
    <source>
        <dbReference type="Proteomes" id="UP000604046"/>
    </source>
</evidence>
<accession>A0A812L9C2</accession>
<organism evidence="2 3">
    <name type="scientific">Symbiodinium natans</name>
    <dbReference type="NCBI Taxonomy" id="878477"/>
    <lineage>
        <taxon>Eukaryota</taxon>
        <taxon>Sar</taxon>
        <taxon>Alveolata</taxon>
        <taxon>Dinophyceae</taxon>
        <taxon>Suessiales</taxon>
        <taxon>Symbiodiniaceae</taxon>
        <taxon>Symbiodinium</taxon>
    </lineage>
</organism>
<keyword evidence="1" id="KW-0472">Membrane</keyword>
<protein>
    <submittedName>
        <fullName evidence="2">Uncharacterized protein</fullName>
    </submittedName>
</protein>
<comment type="caution">
    <text evidence="2">The sequence shown here is derived from an EMBL/GenBank/DDBJ whole genome shotgun (WGS) entry which is preliminary data.</text>
</comment>
<gene>
    <name evidence="2" type="ORF">SNAT2548_LOCUS11073</name>
</gene>
<sequence length="419" mass="45952">MRQLRVSSESDGEAAFVQVPNSLSSNKGFIFRVVFLFAFIALCACWFLPKRATITRGEVVGLSEELNRIAIMEESLPAACDSASQLTAVVKEVSTGKADKETGATFLGAVRSTSEICAIVATAANLASAGTASAYTVGICGSIAIAASMGGAALADEASGGEVLESKVNGMITKLSKKMNREFQVLKDEISDGFDTVLDGVKDVKKLVLTGQLDDIHTTISVVNGWYKDYIIELGLSASESGLVDSTLRSYESALSPDKFETYVDTALQLEKSWERTVQFHVPKFVRARTQILALREALCLLERTCKQEFFTNRANDVKNDMKEYKKTVAKNSLFDISNKNFADLGHACFKWHSDSEYRSIHGYIDDLPKTLTRLDLPDTINVRGNVKNLPRHLTYIQHHSTTGKALPLALVAMHWRSD</sequence>
<dbReference type="AlphaFoldDB" id="A0A812L9C2"/>